<dbReference type="Pfam" id="PF25390">
    <property type="entry name" value="WD40_RLD"/>
    <property type="match status" value="1"/>
</dbReference>
<feature type="compositionally biased region" description="Low complexity" evidence="3">
    <location>
        <begin position="517"/>
        <end position="529"/>
    </location>
</feature>
<feature type="region of interest" description="Disordered" evidence="3">
    <location>
        <begin position="500"/>
        <end position="529"/>
    </location>
</feature>
<dbReference type="RefSeq" id="WP_338707415.1">
    <property type="nucleotide sequence ID" value="NZ_CP145892.1"/>
</dbReference>
<dbReference type="GeneID" id="93479809"/>
<feature type="domain" description="SLH" evidence="4">
    <location>
        <begin position="636"/>
        <end position="698"/>
    </location>
</feature>
<dbReference type="AlphaFoldDB" id="A0ABD8AT68"/>
<dbReference type="InterPro" id="IPR009091">
    <property type="entry name" value="RCC1/BLIP-II"/>
</dbReference>
<dbReference type="InterPro" id="IPR025883">
    <property type="entry name" value="Cadherin-like_domain"/>
</dbReference>
<reference evidence="5 6" key="1">
    <citation type="submission" date="2024-02" db="EMBL/GenBank/DDBJ databases">
        <title>Complete sequences of two Paenibacillus sp. strains and one Lysinibacillus strain isolated from the environment on STAA medium highlight biotechnological potential.</title>
        <authorList>
            <person name="Attere S.A."/>
            <person name="Piche L.C."/>
            <person name="Intertaglia L."/>
            <person name="Lami R."/>
            <person name="Charette S.J."/>
            <person name="Vincent A.T."/>
        </authorList>
    </citation>
    <scope>NUCLEOTIDE SEQUENCE [LARGE SCALE GENOMIC DNA]</scope>
    <source>
        <strain evidence="5 6">Y5S-7</strain>
    </source>
</reference>
<dbReference type="InterPro" id="IPR000408">
    <property type="entry name" value="Reg_chr_condens"/>
</dbReference>
<dbReference type="Pfam" id="PF12733">
    <property type="entry name" value="Cadherin-like"/>
    <property type="match status" value="2"/>
</dbReference>
<feature type="domain" description="SLH" evidence="4">
    <location>
        <begin position="764"/>
        <end position="818"/>
    </location>
</feature>
<evidence type="ECO:0000259" key="4">
    <source>
        <dbReference type="PROSITE" id="PS51272"/>
    </source>
</evidence>
<evidence type="ECO:0000256" key="1">
    <source>
        <dbReference type="ARBA" id="ARBA00022658"/>
    </source>
</evidence>
<name>A0ABD8AT68_PAEAM</name>
<gene>
    <name evidence="5" type="ORF">V6668_30050</name>
</gene>
<evidence type="ECO:0000313" key="5">
    <source>
        <dbReference type="EMBL" id="WWP20603.1"/>
    </source>
</evidence>
<accession>A0ABD8AT68</accession>
<dbReference type="Proteomes" id="UP001364764">
    <property type="component" value="Chromosome"/>
</dbReference>
<evidence type="ECO:0000256" key="3">
    <source>
        <dbReference type="SAM" id="MobiDB-lite"/>
    </source>
</evidence>
<keyword evidence="2" id="KW-0677">Repeat</keyword>
<dbReference type="Gene3D" id="2.130.10.30">
    <property type="entry name" value="Regulator of chromosome condensation 1/beta-lactamase-inhibitor protein II"/>
    <property type="match status" value="2"/>
</dbReference>
<organism evidence="5 6">
    <name type="scientific">Paenibacillus amylolyticus</name>
    <dbReference type="NCBI Taxonomy" id="1451"/>
    <lineage>
        <taxon>Bacteria</taxon>
        <taxon>Bacillati</taxon>
        <taxon>Bacillota</taxon>
        <taxon>Bacilli</taxon>
        <taxon>Bacillales</taxon>
        <taxon>Paenibacillaceae</taxon>
        <taxon>Paenibacillus</taxon>
    </lineage>
</organism>
<evidence type="ECO:0000256" key="2">
    <source>
        <dbReference type="ARBA" id="ARBA00022737"/>
    </source>
</evidence>
<protein>
    <submittedName>
        <fullName evidence="5">S-layer homology domain-containing protein</fullName>
    </submittedName>
</protein>
<dbReference type="PRINTS" id="PR00633">
    <property type="entry name" value="RCCNDNSATION"/>
</dbReference>
<dbReference type="PANTHER" id="PTHR45982:SF1">
    <property type="entry name" value="REGULATOR OF CHROMOSOME CONDENSATION"/>
    <property type="match status" value="1"/>
</dbReference>
<dbReference type="SUPFAM" id="SSF50985">
    <property type="entry name" value="RCC1/BLIP-II"/>
    <property type="match status" value="1"/>
</dbReference>
<sequence length="818" mass="86007">MLSFNWRKMDYLVICFVLLFSTIVPFDVRSAYAAGPASPVKVEKIDAGGLASMALKSDGTLVAWGRNDFGQLNVPLGLSEVVAIDVGYFHTLALKSDGTVVGWGNNSVGQLNVPAGLNDVVAIATGSNHSLALKSDNTLIGWGNNANGQTNVPVVVDGVVAIAAGNLHSLALKSDGTVVALGGDNVGQTNVPVGLDGVVAVAAGASHSLALKSDGTVVAWGGNNGGQTNVPVGLEGVVAIAAGEAHSLALKSDGTVVAWGENISGETDVPTDLEGVVAVAAGHLHSLALKSDGTLVTWGYNQDGQMNVPGNANLRDLKLEEGNFTESFDPAVMDYTYYYDGQSLSSVDVTPTLESTDQTVMYVNGELLPSGSTKTINFAGATTDTVIPVRVEPYLLPGKTYTITLAIDSTPPEVQFGTNGGVVAAKTAASIVTVSDLQSGIDDHSLQYVWTQSTAVPAMGWLPFSDGDTLSQTSGNGSWYLHIRAVDKVGNVKAAVSNPFLQDNTTPAPAPSPIDQGGSSPVGPSVTPSRSNQAVLAKINVYNSGKTLELSPKFTSGTTTYTVETDAAQVELEVASAHPKAVVKLLGERISEMTTVPLVMGANVLTLTVQAEDGTIKTYTVTINRMTHDEHHVPSAPVCRFTDIENHWATSDICEAAELGIVEGIDAYTFVPRGNVTRTEFAVMLMRTIQIPIRNESSEVSFSDAESIPAWAHLTIQTAVAEGILQGYPDGTLRPKQTVSRAEIATMVSKAMKWNADRTASSYFSDNTSIPTWAKAYVEAAQEHGLLKGQAGNRFVPEGRTTRAEAAVVLLRLWKSIH</sequence>
<dbReference type="PROSITE" id="PS51272">
    <property type="entry name" value="SLH"/>
    <property type="match status" value="3"/>
</dbReference>
<dbReference type="PANTHER" id="PTHR45982">
    <property type="entry name" value="REGULATOR OF CHROMOSOME CONDENSATION"/>
    <property type="match status" value="1"/>
</dbReference>
<keyword evidence="1" id="KW-0344">Guanine-nucleotide releasing factor</keyword>
<dbReference type="PROSITE" id="PS00626">
    <property type="entry name" value="RCC1_2"/>
    <property type="match status" value="4"/>
</dbReference>
<proteinExistence type="predicted"/>
<dbReference type="EMBL" id="CP145892">
    <property type="protein sequence ID" value="WWP20603.1"/>
    <property type="molecule type" value="Genomic_DNA"/>
</dbReference>
<dbReference type="Pfam" id="PF00395">
    <property type="entry name" value="SLH"/>
    <property type="match status" value="3"/>
</dbReference>
<feature type="domain" description="SLH" evidence="4">
    <location>
        <begin position="699"/>
        <end position="762"/>
    </location>
</feature>
<dbReference type="InterPro" id="IPR001119">
    <property type="entry name" value="SLH_dom"/>
</dbReference>
<evidence type="ECO:0000313" key="6">
    <source>
        <dbReference type="Proteomes" id="UP001364764"/>
    </source>
</evidence>
<dbReference type="InterPro" id="IPR051553">
    <property type="entry name" value="Ran_GTPase-activating"/>
</dbReference>
<dbReference type="InterPro" id="IPR058923">
    <property type="entry name" value="RCC1-like_dom"/>
</dbReference>
<dbReference type="PROSITE" id="PS50012">
    <property type="entry name" value="RCC1_3"/>
    <property type="match status" value="6"/>
</dbReference>